<evidence type="ECO:0000313" key="13">
    <source>
        <dbReference type="Proteomes" id="UP000054821"/>
    </source>
</evidence>
<dbReference type="STRING" id="398673.A0A2P4ZTZ7"/>
<dbReference type="InterPro" id="IPR046347">
    <property type="entry name" value="bZIP_sf"/>
</dbReference>
<dbReference type="AlphaFoldDB" id="A0A2P4ZTZ7"/>
<keyword evidence="6" id="KW-0804">Transcription</keyword>
<dbReference type="InterPro" id="IPR004827">
    <property type="entry name" value="bZIP"/>
</dbReference>
<dbReference type="EMBL" id="JPDN02000009">
    <property type="protein sequence ID" value="PON27764.1"/>
    <property type="molecule type" value="Genomic_DNA"/>
</dbReference>
<evidence type="ECO:0000256" key="4">
    <source>
        <dbReference type="ARBA" id="ARBA00023015"/>
    </source>
</evidence>
<evidence type="ECO:0000256" key="6">
    <source>
        <dbReference type="ARBA" id="ARBA00023163"/>
    </source>
</evidence>
<comment type="similarity">
    <text evidence="3">Belongs to the bZIP family.</text>
</comment>
<dbReference type="GeneID" id="29981224"/>
<dbReference type="GO" id="GO:0090575">
    <property type="term" value="C:RNA polymerase II transcription regulator complex"/>
    <property type="evidence" value="ECO:0007669"/>
    <property type="project" value="TreeGrafter"/>
</dbReference>
<keyword evidence="4" id="KW-0805">Transcription regulation</keyword>
<keyword evidence="5" id="KW-0238">DNA-binding</keyword>
<protein>
    <recommendedName>
        <fullName evidence="8">Putative transcription factor kapC</fullName>
    </recommendedName>
</protein>
<evidence type="ECO:0000256" key="1">
    <source>
        <dbReference type="ARBA" id="ARBA00004049"/>
    </source>
</evidence>
<proteinExistence type="inferred from homology"/>
<keyword evidence="7" id="KW-0539">Nucleus</keyword>
<dbReference type="InterPro" id="IPR050936">
    <property type="entry name" value="AP-1-like"/>
</dbReference>
<evidence type="ECO:0000259" key="11">
    <source>
        <dbReference type="SMART" id="SM00338"/>
    </source>
</evidence>
<evidence type="ECO:0000256" key="5">
    <source>
        <dbReference type="ARBA" id="ARBA00023125"/>
    </source>
</evidence>
<dbReference type="CDD" id="cd14688">
    <property type="entry name" value="bZIP_YAP"/>
    <property type="match status" value="1"/>
</dbReference>
<reference evidence="12 13" key="1">
    <citation type="journal article" date="2016" name="Genome Announc.">
        <title>Draft Whole-Genome Sequence of Trichoderma gamsii T6085, a Promising Biocontrol Agent of Fusarium Head Blight on Wheat.</title>
        <authorList>
            <person name="Baroncelli R."/>
            <person name="Zapparata A."/>
            <person name="Piaggeschi G."/>
            <person name="Sarrocco S."/>
            <person name="Vannacci G."/>
        </authorList>
    </citation>
    <scope>NUCLEOTIDE SEQUENCE [LARGE SCALE GENOMIC DNA]</scope>
    <source>
        <strain evidence="12 13">T6085</strain>
    </source>
</reference>
<feature type="region of interest" description="Disordered" evidence="10">
    <location>
        <begin position="139"/>
        <end position="160"/>
    </location>
</feature>
<evidence type="ECO:0000256" key="9">
    <source>
        <dbReference type="SAM" id="Coils"/>
    </source>
</evidence>
<organism evidence="12 13">
    <name type="scientific">Trichoderma gamsii</name>
    <dbReference type="NCBI Taxonomy" id="398673"/>
    <lineage>
        <taxon>Eukaryota</taxon>
        <taxon>Fungi</taxon>
        <taxon>Dikarya</taxon>
        <taxon>Ascomycota</taxon>
        <taxon>Pezizomycotina</taxon>
        <taxon>Sordariomycetes</taxon>
        <taxon>Hypocreomycetidae</taxon>
        <taxon>Hypocreales</taxon>
        <taxon>Hypocreaceae</taxon>
        <taxon>Trichoderma</taxon>
    </lineage>
</organism>
<name>A0A2P4ZTZ7_9HYPO</name>
<gene>
    <name evidence="12" type="ORF">TGAM01_v203531</name>
</gene>
<dbReference type="GO" id="GO:0001228">
    <property type="term" value="F:DNA-binding transcription activator activity, RNA polymerase II-specific"/>
    <property type="evidence" value="ECO:0007669"/>
    <property type="project" value="TreeGrafter"/>
</dbReference>
<dbReference type="GO" id="GO:0000976">
    <property type="term" value="F:transcription cis-regulatory region binding"/>
    <property type="evidence" value="ECO:0007669"/>
    <property type="project" value="InterPro"/>
</dbReference>
<feature type="region of interest" description="Disordered" evidence="10">
    <location>
        <begin position="18"/>
        <end position="65"/>
    </location>
</feature>
<dbReference type="SMART" id="SM00338">
    <property type="entry name" value="BRLZ"/>
    <property type="match status" value="1"/>
</dbReference>
<evidence type="ECO:0000256" key="10">
    <source>
        <dbReference type="SAM" id="MobiDB-lite"/>
    </source>
</evidence>
<evidence type="ECO:0000256" key="7">
    <source>
        <dbReference type="ARBA" id="ARBA00023242"/>
    </source>
</evidence>
<dbReference type="RefSeq" id="XP_018665412.1">
    <property type="nucleotide sequence ID" value="XM_018801141.1"/>
</dbReference>
<comment type="function">
    <text evidence="1">Putative transcription factor.</text>
</comment>
<accession>A0A2P4ZTZ7</accession>
<keyword evidence="9" id="KW-0175">Coiled coil</keyword>
<evidence type="ECO:0000256" key="8">
    <source>
        <dbReference type="ARBA" id="ARBA00044067"/>
    </source>
</evidence>
<dbReference type="Gene3D" id="1.20.5.170">
    <property type="match status" value="1"/>
</dbReference>
<evidence type="ECO:0000256" key="3">
    <source>
        <dbReference type="ARBA" id="ARBA00007163"/>
    </source>
</evidence>
<evidence type="ECO:0000256" key="2">
    <source>
        <dbReference type="ARBA" id="ARBA00004123"/>
    </source>
</evidence>
<dbReference type="SUPFAM" id="SSF57959">
    <property type="entry name" value="Leucine zipper domain"/>
    <property type="match status" value="1"/>
</dbReference>
<keyword evidence="13" id="KW-1185">Reference proteome</keyword>
<dbReference type="Proteomes" id="UP000054821">
    <property type="component" value="Unassembled WGS sequence"/>
</dbReference>
<evidence type="ECO:0000313" key="12">
    <source>
        <dbReference type="EMBL" id="PON27764.1"/>
    </source>
</evidence>
<dbReference type="PANTHER" id="PTHR40621">
    <property type="entry name" value="TRANSCRIPTION FACTOR KAPC-RELATED"/>
    <property type="match status" value="1"/>
</dbReference>
<comment type="subcellular location">
    <subcellularLocation>
        <location evidence="2">Nucleus</location>
    </subcellularLocation>
</comment>
<feature type="domain" description="BZIP" evidence="11">
    <location>
        <begin position="49"/>
        <end position="113"/>
    </location>
</feature>
<sequence length="160" mass="17833">MLEKTVFKRLSYDEAARETNVSSHSLDADDTSGNKKNAVEKRKARSKNASPAARTRRRAQNRVSQRIYRERKAKRILELEQSLIDARGKLETLKRAFDTLDAENSLLKAVWWQSNYVDMSYAIVGQPRGETMIFTAPEAAGGESTDSSAAGWTFDGGAST</sequence>
<feature type="coiled-coil region" evidence="9">
    <location>
        <begin position="76"/>
        <end position="103"/>
    </location>
</feature>
<dbReference type="PANTHER" id="PTHR40621:SF11">
    <property type="entry name" value="TRANSCRIPTION FACTOR KAPC-RELATED"/>
    <property type="match status" value="1"/>
</dbReference>
<comment type="caution">
    <text evidence="12">The sequence shown here is derived from an EMBL/GenBank/DDBJ whole genome shotgun (WGS) entry which is preliminary data.</text>
</comment>